<evidence type="ECO:0000259" key="4">
    <source>
        <dbReference type="PROSITE" id="PS01124"/>
    </source>
</evidence>
<dbReference type="GO" id="GO:0043565">
    <property type="term" value="F:sequence-specific DNA binding"/>
    <property type="evidence" value="ECO:0007669"/>
    <property type="project" value="InterPro"/>
</dbReference>
<dbReference type="InterPro" id="IPR018060">
    <property type="entry name" value="HTH_AraC"/>
</dbReference>
<protein>
    <submittedName>
        <fullName evidence="5">AraC family transcriptional regulator</fullName>
    </submittedName>
</protein>
<dbReference type="Proteomes" id="UP001056756">
    <property type="component" value="Chromosome"/>
</dbReference>
<gene>
    <name evidence="5" type="ORF">NAG76_01995</name>
</gene>
<keyword evidence="1" id="KW-0805">Transcription regulation</keyword>
<dbReference type="Gene3D" id="2.60.120.10">
    <property type="entry name" value="Jelly Rolls"/>
    <property type="match status" value="1"/>
</dbReference>
<keyword evidence="3" id="KW-0804">Transcription</keyword>
<feature type="domain" description="HTH araC/xylS-type" evidence="4">
    <location>
        <begin position="197"/>
        <end position="295"/>
    </location>
</feature>
<dbReference type="Pfam" id="PF02311">
    <property type="entry name" value="AraC_binding"/>
    <property type="match status" value="1"/>
</dbReference>
<evidence type="ECO:0000256" key="1">
    <source>
        <dbReference type="ARBA" id="ARBA00023015"/>
    </source>
</evidence>
<dbReference type="InterPro" id="IPR009057">
    <property type="entry name" value="Homeodomain-like_sf"/>
</dbReference>
<dbReference type="InterPro" id="IPR014710">
    <property type="entry name" value="RmlC-like_jellyroll"/>
</dbReference>
<keyword evidence="2" id="KW-0238">DNA-binding</keyword>
<dbReference type="PROSITE" id="PS01124">
    <property type="entry name" value="HTH_ARAC_FAMILY_2"/>
    <property type="match status" value="1"/>
</dbReference>
<name>A0A9J6ZG91_9BACL</name>
<dbReference type="SMART" id="SM00342">
    <property type="entry name" value="HTH_ARAC"/>
    <property type="match status" value="1"/>
</dbReference>
<dbReference type="Pfam" id="PF12833">
    <property type="entry name" value="HTH_18"/>
    <property type="match status" value="1"/>
</dbReference>
<evidence type="ECO:0000313" key="5">
    <source>
        <dbReference type="EMBL" id="URN95052.1"/>
    </source>
</evidence>
<sequence length="300" mass="35090">MSYPKELWEDTQLTQKAYPIQIFPNRARNIKEGDCILYLHWHVHLELIIVRKGQAVIHIDSRPIEVTAGDVLLVPGGSLHVGYSQSDEDLEMDCIVFNPALFNEWMNDPTHVQLLSMYLEGKAQFPLLISQFEEWDSQYKIELDEITKEFLNKEIGYQLIVKAKLYAWLVKLARYYSKLQPVAIEREPYFANRDHFKQLIDWVKEHYTEKLSVKQAAMRVGLDQFYFCKQFKKLTGRTFIEYVNVCRVSEAERLLLSSQATIGEIATQVGCENANYFTKLYKQYKGITPSDVRRHHLGDN</sequence>
<dbReference type="KEGG" id="plig:NAG76_01995"/>
<dbReference type="AlphaFoldDB" id="A0A9J6ZG91"/>
<dbReference type="InterPro" id="IPR037923">
    <property type="entry name" value="HTH-like"/>
</dbReference>
<dbReference type="EMBL" id="CP097899">
    <property type="protein sequence ID" value="URN95052.1"/>
    <property type="molecule type" value="Genomic_DNA"/>
</dbReference>
<reference evidence="5" key="1">
    <citation type="submission" date="2022-05" db="EMBL/GenBank/DDBJ databases">
        <title>Novel bacterial taxa in a minimal lignocellulolytic consortium and its capacity to transform plastics disclosed by genome-resolved metagenomics.</title>
        <authorList>
            <person name="Rodriguez C.A.D."/>
            <person name="Diaz-Garcia L."/>
            <person name="Herrera K."/>
            <person name="Tarazona N.A."/>
            <person name="Sproer C."/>
            <person name="Overmann J."/>
            <person name="Jimenez D.J."/>
        </authorList>
    </citation>
    <scope>NUCLEOTIDE SEQUENCE</scope>
    <source>
        <strain evidence="5">MAG5</strain>
    </source>
</reference>
<dbReference type="InterPro" id="IPR003313">
    <property type="entry name" value="AraC-bd"/>
</dbReference>
<accession>A0A9J6ZG91</accession>
<dbReference type="PANTHER" id="PTHR43280:SF28">
    <property type="entry name" value="HTH-TYPE TRANSCRIPTIONAL ACTIVATOR RHAS"/>
    <property type="match status" value="1"/>
</dbReference>
<dbReference type="Gene3D" id="1.10.10.60">
    <property type="entry name" value="Homeodomain-like"/>
    <property type="match status" value="2"/>
</dbReference>
<evidence type="ECO:0000256" key="2">
    <source>
        <dbReference type="ARBA" id="ARBA00023125"/>
    </source>
</evidence>
<dbReference type="GO" id="GO:0003700">
    <property type="term" value="F:DNA-binding transcription factor activity"/>
    <property type="evidence" value="ECO:0007669"/>
    <property type="project" value="InterPro"/>
</dbReference>
<evidence type="ECO:0000256" key="3">
    <source>
        <dbReference type="ARBA" id="ARBA00023163"/>
    </source>
</evidence>
<dbReference type="SUPFAM" id="SSF46689">
    <property type="entry name" value="Homeodomain-like"/>
    <property type="match status" value="2"/>
</dbReference>
<evidence type="ECO:0000313" key="6">
    <source>
        <dbReference type="Proteomes" id="UP001056756"/>
    </source>
</evidence>
<dbReference type="PANTHER" id="PTHR43280">
    <property type="entry name" value="ARAC-FAMILY TRANSCRIPTIONAL REGULATOR"/>
    <property type="match status" value="1"/>
</dbReference>
<organism evidence="5 6">
    <name type="scientific">Candidatus Pristimantibacillus lignocellulolyticus</name>
    <dbReference type="NCBI Taxonomy" id="2994561"/>
    <lineage>
        <taxon>Bacteria</taxon>
        <taxon>Bacillati</taxon>
        <taxon>Bacillota</taxon>
        <taxon>Bacilli</taxon>
        <taxon>Bacillales</taxon>
        <taxon>Paenibacillaceae</taxon>
        <taxon>Candidatus Pristimantibacillus</taxon>
    </lineage>
</organism>
<proteinExistence type="predicted"/>
<dbReference type="SUPFAM" id="SSF51215">
    <property type="entry name" value="Regulatory protein AraC"/>
    <property type="match status" value="1"/>
</dbReference>